<dbReference type="Pfam" id="PF26035">
    <property type="entry name" value="DUF8010"/>
    <property type="match status" value="1"/>
</dbReference>
<feature type="domain" description="DUF8010" evidence="1">
    <location>
        <begin position="14"/>
        <end position="110"/>
    </location>
</feature>
<evidence type="ECO:0000313" key="4">
    <source>
        <dbReference type="Proteomes" id="UP000465609"/>
    </source>
</evidence>
<keyword evidence="4" id="KW-1185">Reference proteome</keyword>
<organism evidence="3 4">
    <name type="scientific">Mycolicibacterium aubagnense</name>
    <dbReference type="NCBI Taxonomy" id="319707"/>
    <lineage>
        <taxon>Bacteria</taxon>
        <taxon>Bacillati</taxon>
        <taxon>Actinomycetota</taxon>
        <taxon>Actinomycetes</taxon>
        <taxon>Mycobacteriales</taxon>
        <taxon>Mycobacteriaceae</taxon>
        <taxon>Mycolicibacterium</taxon>
    </lineage>
</organism>
<dbReference type="InterPro" id="IPR058498">
    <property type="entry name" value="DUF8185"/>
</dbReference>
<proteinExistence type="predicted"/>
<evidence type="ECO:0000259" key="2">
    <source>
        <dbReference type="Pfam" id="PF26572"/>
    </source>
</evidence>
<dbReference type="EMBL" id="AP022577">
    <property type="protein sequence ID" value="BBX86987.1"/>
    <property type="molecule type" value="Genomic_DNA"/>
</dbReference>
<protein>
    <submittedName>
        <fullName evidence="3">Uncharacterized protein</fullName>
    </submittedName>
</protein>
<evidence type="ECO:0000259" key="1">
    <source>
        <dbReference type="Pfam" id="PF26035"/>
    </source>
</evidence>
<gene>
    <name evidence="3" type="ORF">MAUB_48600</name>
</gene>
<evidence type="ECO:0000313" key="3">
    <source>
        <dbReference type="EMBL" id="BBX86987.1"/>
    </source>
</evidence>
<dbReference type="InterPro" id="IPR058323">
    <property type="entry name" value="DUF8010"/>
</dbReference>
<sequence>MRDERLREEQSAPMTERGIWLADVAQAENLATFVERVLRLDEAAVVRLRMRGDGVIVAWAATGFEVLAARVLSGRLTPSDLCAGADALSRELPGSGRIDPGFAMDSAWRGALPPDNGFSHLDDVPAHAMMELSQRGVDLAREHSGAQGPPPSLLDQDVVTVSAGDIEVGIPMRCVFALTAMGFVPDPLPENEVVRVRVHPTWLRIDARFGSVYRRRGGPILLSP</sequence>
<dbReference type="Pfam" id="PF26572">
    <property type="entry name" value="DUF8185"/>
    <property type="match status" value="1"/>
</dbReference>
<feature type="domain" description="DUF8185" evidence="2">
    <location>
        <begin position="113"/>
        <end position="218"/>
    </location>
</feature>
<name>A0ABM7IJQ4_9MYCO</name>
<dbReference type="PIRSF" id="PIRSF012637">
    <property type="entry name" value="UCP012637"/>
    <property type="match status" value="1"/>
</dbReference>
<accession>A0ABM7IJQ4</accession>
<reference evidence="3 4" key="1">
    <citation type="journal article" date="2019" name="Emerg. Microbes Infect.">
        <title>Comprehensive subspecies identification of 175 nontuberculous mycobacteria species based on 7547 genomic profiles.</title>
        <authorList>
            <person name="Matsumoto Y."/>
            <person name="Kinjo T."/>
            <person name="Motooka D."/>
            <person name="Nabeya D."/>
            <person name="Jung N."/>
            <person name="Uechi K."/>
            <person name="Horii T."/>
            <person name="Iida T."/>
            <person name="Fujita J."/>
            <person name="Nakamura S."/>
        </authorList>
    </citation>
    <scope>NUCLEOTIDE SEQUENCE [LARGE SCALE GENOMIC DNA]</scope>
    <source>
        <strain evidence="3 4">JCM 15296</strain>
    </source>
</reference>
<dbReference type="Proteomes" id="UP000465609">
    <property type="component" value="Chromosome"/>
</dbReference>
<dbReference type="InterPro" id="IPR016601">
    <property type="entry name" value="UCP012637"/>
</dbReference>